<dbReference type="Proteomes" id="UP000285123">
    <property type="component" value="Unassembled WGS sequence"/>
</dbReference>
<comment type="caution">
    <text evidence="1">The sequence shown here is derived from an EMBL/GenBank/DDBJ whole genome shotgun (WGS) entry which is preliminary data.</text>
</comment>
<sequence length="69" mass="8146">MVGEQIGDEYLGKKVVGDSLIRFVYLKKTENLPLSWIFVIYRNGDGWVIPNFQYQRERGKSFPRDYDAE</sequence>
<dbReference type="EMBL" id="AYKF01000088">
    <property type="protein sequence ID" value="ROO28250.1"/>
    <property type="molecule type" value="Genomic_DNA"/>
</dbReference>
<reference evidence="1 2" key="1">
    <citation type="submission" date="2013-10" db="EMBL/GenBank/DDBJ databases">
        <title>Salinisphaera halophila YIM 95161 Genome Sequencing.</title>
        <authorList>
            <person name="Lai Q."/>
            <person name="Li C."/>
            <person name="Shao Z."/>
        </authorList>
    </citation>
    <scope>NUCLEOTIDE SEQUENCE [LARGE SCALE GENOMIC DNA]</scope>
    <source>
        <strain evidence="1 2">YIM 95161</strain>
    </source>
</reference>
<organism evidence="1 2">
    <name type="scientific">Salinisphaera orenii YIM 95161</name>
    <dbReference type="NCBI Taxonomy" id="1051139"/>
    <lineage>
        <taxon>Bacteria</taxon>
        <taxon>Pseudomonadati</taxon>
        <taxon>Pseudomonadota</taxon>
        <taxon>Gammaproteobacteria</taxon>
        <taxon>Salinisphaerales</taxon>
        <taxon>Salinisphaeraceae</taxon>
        <taxon>Salinisphaera</taxon>
    </lineage>
</organism>
<dbReference type="AlphaFoldDB" id="A0A423PRN3"/>
<proteinExistence type="predicted"/>
<evidence type="ECO:0000313" key="2">
    <source>
        <dbReference type="Proteomes" id="UP000285123"/>
    </source>
</evidence>
<gene>
    <name evidence="1" type="ORF">SAHL_10360</name>
</gene>
<accession>A0A423PRN3</accession>
<evidence type="ECO:0000313" key="1">
    <source>
        <dbReference type="EMBL" id="ROO28250.1"/>
    </source>
</evidence>
<name>A0A423PRN3_9GAMM</name>
<protein>
    <submittedName>
        <fullName evidence="1">Uncharacterized protein</fullName>
    </submittedName>
</protein>